<dbReference type="PANTHER" id="PTHR43281">
    <property type="entry name" value="FARNESYL DIPHOSPHATE SYNTHASE"/>
    <property type="match status" value="1"/>
</dbReference>
<dbReference type="CDD" id="cd00685">
    <property type="entry name" value="Trans_IPPS_HT"/>
    <property type="match status" value="1"/>
</dbReference>
<dbReference type="GO" id="GO:0016114">
    <property type="term" value="P:terpenoid biosynthetic process"/>
    <property type="evidence" value="ECO:0007669"/>
    <property type="project" value="UniProtKB-ARBA"/>
</dbReference>
<dbReference type="EMBL" id="AZEZ01000022">
    <property type="protein sequence ID" value="KRL45004.1"/>
    <property type="molecule type" value="Genomic_DNA"/>
</dbReference>
<dbReference type="GO" id="GO:0046872">
    <property type="term" value="F:metal ion binding"/>
    <property type="evidence" value="ECO:0007669"/>
    <property type="project" value="UniProtKB-KW"/>
</dbReference>
<comment type="caution">
    <text evidence="13">The sequence shown here is derived from an EMBL/GenBank/DDBJ whole genome shotgun (WGS) entry which is preliminary data.</text>
</comment>
<keyword evidence="6" id="KW-0479">Metal-binding</keyword>
<evidence type="ECO:0000256" key="11">
    <source>
        <dbReference type="ARBA" id="ARBA00049399"/>
    </source>
</evidence>
<evidence type="ECO:0000256" key="12">
    <source>
        <dbReference type="RuleBase" id="RU004466"/>
    </source>
</evidence>
<evidence type="ECO:0000256" key="6">
    <source>
        <dbReference type="ARBA" id="ARBA00022723"/>
    </source>
</evidence>
<comment type="cofactor">
    <cofactor evidence="1">
        <name>Mg(2+)</name>
        <dbReference type="ChEBI" id="CHEBI:18420"/>
    </cofactor>
</comment>
<dbReference type="SFLD" id="SFLDG01017">
    <property type="entry name" value="Polyprenyl_Transferase_Like"/>
    <property type="match status" value="1"/>
</dbReference>
<dbReference type="Pfam" id="PF00348">
    <property type="entry name" value="polyprenyl_synt"/>
    <property type="match status" value="1"/>
</dbReference>
<keyword evidence="14" id="KW-1185">Reference proteome</keyword>
<dbReference type="SFLD" id="SFLDS00005">
    <property type="entry name" value="Isoprenoid_Synthase_Type_I"/>
    <property type="match status" value="1"/>
</dbReference>
<dbReference type="GO" id="GO:0004337">
    <property type="term" value="F:(2E,6E)-farnesyl diphosphate synthase activity"/>
    <property type="evidence" value="ECO:0007669"/>
    <property type="project" value="UniProtKB-EC"/>
</dbReference>
<comment type="catalytic activity">
    <reaction evidence="11">
        <text>isopentenyl diphosphate + (2E)-geranyl diphosphate = (2E,6E)-farnesyl diphosphate + diphosphate</text>
        <dbReference type="Rhea" id="RHEA:19361"/>
        <dbReference type="ChEBI" id="CHEBI:33019"/>
        <dbReference type="ChEBI" id="CHEBI:58057"/>
        <dbReference type="ChEBI" id="CHEBI:128769"/>
        <dbReference type="ChEBI" id="CHEBI:175763"/>
        <dbReference type="EC" id="2.5.1.10"/>
    </reaction>
</comment>
<dbReference type="Proteomes" id="UP000050872">
    <property type="component" value="Unassembled WGS sequence"/>
</dbReference>
<dbReference type="AlphaFoldDB" id="A0A0R1QK75"/>
<evidence type="ECO:0000256" key="7">
    <source>
        <dbReference type="ARBA" id="ARBA00022842"/>
    </source>
</evidence>
<organism evidence="13 14">
    <name type="scientific">Companilactobacillus mindensis DSM 14500</name>
    <dbReference type="NCBI Taxonomy" id="1423770"/>
    <lineage>
        <taxon>Bacteria</taxon>
        <taxon>Bacillati</taxon>
        <taxon>Bacillota</taxon>
        <taxon>Bacilli</taxon>
        <taxon>Lactobacillales</taxon>
        <taxon>Lactobacillaceae</taxon>
        <taxon>Companilactobacillus</taxon>
    </lineage>
</organism>
<dbReference type="FunFam" id="1.10.600.10:FF:000001">
    <property type="entry name" value="Geranylgeranyl diphosphate synthase"/>
    <property type="match status" value="1"/>
</dbReference>
<dbReference type="PROSITE" id="PS00444">
    <property type="entry name" value="POLYPRENYL_SYNTHASE_2"/>
    <property type="match status" value="1"/>
</dbReference>
<evidence type="ECO:0000256" key="3">
    <source>
        <dbReference type="ARBA" id="ARBA00012439"/>
    </source>
</evidence>
<evidence type="ECO:0000256" key="10">
    <source>
        <dbReference type="ARBA" id="ARBA00032873"/>
    </source>
</evidence>
<dbReference type="InterPro" id="IPR033749">
    <property type="entry name" value="Polyprenyl_synt_CS"/>
</dbReference>
<dbReference type="STRING" id="1423770.FD29_GL000832"/>
<evidence type="ECO:0000256" key="1">
    <source>
        <dbReference type="ARBA" id="ARBA00001946"/>
    </source>
</evidence>
<dbReference type="PANTHER" id="PTHR43281:SF1">
    <property type="entry name" value="FARNESYL DIPHOSPHATE SYNTHASE"/>
    <property type="match status" value="1"/>
</dbReference>
<evidence type="ECO:0000313" key="13">
    <source>
        <dbReference type="EMBL" id="KRL45004.1"/>
    </source>
</evidence>
<protein>
    <recommendedName>
        <fullName evidence="4">Farnesyl diphosphate synthase</fullName>
        <ecNumber evidence="3">2.5.1.10</ecNumber>
    </recommendedName>
    <alternativeName>
        <fullName evidence="10">(2E,6E)-farnesyl diphosphate synthase</fullName>
    </alternativeName>
    <alternativeName>
        <fullName evidence="9">Geranyltranstransferase</fullName>
    </alternativeName>
</protein>
<keyword evidence="5 12" id="KW-0808">Transferase</keyword>
<dbReference type="SUPFAM" id="SSF48576">
    <property type="entry name" value="Terpenoid synthases"/>
    <property type="match status" value="1"/>
</dbReference>
<proteinExistence type="inferred from homology"/>
<evidence type="ECO:0000256" key="8">
    <source>
        <dbReference type="ARBA" id="ARBA00023229"/>
    </source>
</evidence>
<gene>
    <name evidence="13" type="ORF">FD29_GL000832</name>
</gene>
<dbReference type="InterPro" id="IPR008949">
    <property type="entry name" value="Isoprenoid_synthase_dom_sf"/>
</dbReference>
<sequence length="282" mass="31472">MEIKKFSEFCERVLPDFNQFLDDRLNAEIKQPTLRDAMLYSLDAGGKRVRPMLFFAAAYSSGVKLDDLPKYYDVAGAIELVHTYSLIHDDLPEMDDSDYRRGKLANHKQFGVGPAVLAGDGLLTQAFYWIAKSSLDTDKRMAAVRILAHNAGPMGMVAGQMTDITMEDKKLDETELTTLHKQKTADLMTAAVTIGAFCAGHSLSKHLVQYAEDIGLAFQLKDDLDDSTDGEDVDKNTFPNLIGKKATETKLNDLVKDALNAVLKEEKFDKNLLVSFLDYFKE</sequence>
<dbReference type="InterPro" id="IPR000092">
    <property type="entry name" value="Polyprenyl_synt"/>
</dbReference>
<dbReference type="PATRIC" id="fig|1423770.3.peg.856"/>
<accession>A0A0R1QK75</accession>
<dbReference type="RefSeq" id="WP_057887478.1">
    <property type="nucleotide sequence ID" value="NZ_AZEZ01000022.1"/>
</dbReference>
<dbReference type="EC" id="2.5.1.10" evidence="3"/>
<keyword evidence="8" id="KW-0414">Isoprene biosynthesis</keyword>
<reference evidence="13 14" key="1">
    <citation type="journal article" date="2015" name="Genome Announc.">
        <title>Expanding the biotechnology potential of lactobacilli through comparative genomics of 213 strains and associated genera.</title>
        <authorList>
            <person name="Sun Z."/>
            <person name="Harris H.M."/>
            <person name="McCann A."/>
            <person name="Guo C."/>
            <person name="Argimon S."/>
            <person name="Zhang W."/>
            <person name="Yang X."/>
            <person name="Jeffery I.B."/>
            <person name="Cooney J.C."/>
            <person name="Kagawa T.F."/>
            <person name="Liu W."/>
            <person name="Song Y."/>
            <person name="Salvetti E."/>
            <person name="Wrobel A."/>
            <person name="Rasinkangas P."/>
            <person name="Parkhill J."/>
            <person name="Rea M.C."/>
            <person name="O'Sullivan O."/>
            <person name="Ritari J."/>
            <person name="Douillard F.P."/>
            <person name="Paul Ross R."/>
            <person name="Yang R."/>
            <person name="Briner A.E."/>
            <person name="Felis G.E."/>
            <person name="de Vos W.M."/>
            <person name="Barrangou R."/>
            <person name="Klaenhammer T.R."/>
            <person name="Caufield P.W."/>
            <person name="Cui Y."/>
            <person name="Zhang H."/>
            <person name="O'Toole P.W."/>
        </authorList>
    </citation>
    <scope>NUCLEOTIDE SEQUENCE [LARGE SCALE GENOMIC DNA]</scope>
    <source>
        <strain evidence="13 14">DSM 14500</strain>
    </source>
</reference>
<evidence type="ECO:0000256" key="2">
    <source>
        <dbReference type="ARBA" id="ARBA00006706"/>
    </source>
</evidence>
<evidence type="ECO:0000256" key="4">
    <source>
        <dbReference type="ARBA" id="ARBA00015100"/>
    </source>
</evidence>
<evidence type="ECO:0000313" key="14">
    <source>
        <dbReference type="Proteomes" id="UP000050872"/>
    </source>
</evidence>
<dbReference type="Gene3D" id="1.10.600.10">
    <property type="entry name" value="Farnesyl Diphosphate Synthase"/>
    <property type="match status" value="1"/>
</dbReference>
<dbReference type="OrthoDB" id="9805316at2"/>
<keyword evidence="7" id="KW-0460">Magnesium</keyword>
<dbReference type="PROSITE" id="PS00723">
    <property type="entry name" value="POLYPRENYL_SYNTHASE_1"/>
    <property type="match status" value="1"/>
</dbReference>
<evidence type="ECO:0000256" key="9">
    <source>
        <dbReference type="ARBA" id="ARBA00032380"/>
    </source>
</evidence>
<comment type="similarity">
    <text evidence="2 12">Belongs to the FPP/GGPP synthase family.</text>
</comment>
<name>A0A0R1QK75_9LACO</name>
<evidence type="ECO:0000256" key="5">
    <source>
        <dbReference type="ARBA" id="ARBA00022679"/>
    </source>
</evidence>